<dbReference type="PANTHER" id="PTHR13847:SF281">
    <property type="entry name" value="FAD DEPENDENT OXIDOREDUCTASE DOMAIN-CONTAINING PROTEIN"/>
    <property type="match status" value="1"/>
</dbReference>
<dbReference type="InterPro" id="IPR036188">
    <property type="entry name" value="FAD/NAD-bd_sf"/>
</dbReference>
<dbReference type="Gene3D" id="3.30.9.10">
    <property type="entry name" value="D-Amino Acid Oxidase, subunit A, domain 2"/>
    <property type="match status" value="1"/>
</dbReference>
<accession>A0A1T4PLJ9</accession>
<dbReference type="Proteomes" id="UP000190888">
    <property type="component" value="Unassembled WGS sequence"/>
</dbReference>
<dbReference type="InterPro" id="IPR006076">
    <property type="entry name" value="FAD-dep_OxRdtase"/>
</dbReference>
<gene>
    <name evidence="2" type="ORF">SAMN04488132_10678</name>
</gene>
<name>A0A1T4PLJ9_9BACT</name>
<feature type="domain" description="FAD dependent oxidoreductase" evidence="1">
    <location>
        <begin position="17"/>
        <end position="371"/>
    </location>
</feature>
<dbReference type="RefSeq" id="WP_078831658.1">
    <property type="nucleotide sequence ID" value="NZ_FUWH01000006.1"/>
</dbReference>
<proteinExistence type="predicted"/>
<dbReference type="Gene3D" id="3.50.50.60">
    <property type="entry name" value="FAD/NAD(P)-binding domain"/>
    <property type="match status" value="1"/>
</dbReference>
<dbReference type="SUPFAM" id="SSF51905">
    <property type="entry name" value="FAD/NAD(P)-binding domain"/>
    <property type="match status" value="1"/>
</dbReference>
<evidence type="ECO:0000313" key="3">
    <source>
        <dbReference type="Proteomes" id="UP000190888"/>
    </source>
</evidence>
<dbReference type="Pfam" id="PF01266">
    <property type="entry name" value="DAO"/>
    <property type="match status" value="1"/>
</dbReference>
<dbReference type="OrthoDB" id="1491488at2"/>
<dbReference type="EMBL" id="FUWH01000006">
    <property type="protein sequence ID" value="SJZ92445.1"/>
    <property type="molecule type" value="Genomic_DNA"/>
</dbReference>
<reference evidence="2 3" key="1">
    <citation type="submission" date="2017-02" db="EMBL/GenBank/DDBJ databases">
        <authorList>
            <person name="Peterson S.W."/>
        </authorList>
    </citation>
    <scope>NUCLEOTIDE SEQUENCE [LARGE SCALE GENOMIC DNA]</scope>
    <source>
        <strain evidence="2 3">DSM 22335</strain>
    </source>
</reference>
<dbReference type="AlphaFoldDB" id="A0A1T4PLJ9"/>
<protein>
    <submittedName>
        <fullName evidence="2">Glycine/D-amino acid oxidase</fullName>
    </submittedName>
</protein>
<dbReference type="STRING" id="413434.SAMN04488132_10678"/>
<evidence type="ECO:0000259" key="1">
    <source>
        <dbReference type="Pfam" id="PF01266"/>
    </source>
</evidence>
<sequence>MHHLSIWEKETYYSPQDIIIAGGGLMGLWTAFELKKRNNALRISVVERNPVPLGASSRNAGFACFGSPTELIHNMRSMGKDAMLEVVEMRYKGIEKIRSFFKDDEIAFDPCGGFECIDHTYDSWHELPGLLDELNDALKPVTGISQVFSYANDQIQEKGLRNFDAMISNPLEAGLHSGMLLQGLSRLVQSMGVQLYYGLEVTGWDEGEPVTVHTSQFNMQAGRLLLCCNAFTKDLFPASGVVPARGQVIVTSPVPGLTMKGTFHYDEGFYYWRNLGNRILLGGARNTAIDAERTTGFEGSGEIRIRLEQFLREHLSPRYSYTIDHHWSGIMGFTDNGMPLLEAAGEKTDAVSACNGMGVALTPVFAEKVAQHLLRYF</sequence>
<dbReference type="GO" id="GO:0005737">
    <property type="term" value="C:cytoplasm"/>
    <property type="evidence" value="ECO:0007669"/>
    <property type="project" value="TreeGrafter"/>
</dbReference>
<dbReference type="PANTHER" id="PTHR13847">
    <property type="entry name" value="SARCOSINE DEHYDROGENASE-RELATED"/>
    <property type="match status" value="1"/>
</dbReference>
<evidence type="ECO:0000313" key="2">
    <source>
        <dbReference type="EMBL" id="SJZ92445.1"/>
    </source>
</evidence>
<keyword evidence="3" id="KW-1185">Reference proteome</keyword>
<organism evidence="2 3">
    <name type="scientific">Sediminibacterium ginsengisoli</name>
    <dbReference type="NCBI Taxonomy" id="413434"/>
    <lineage>
        <taxon>Bacteria</taxon>
        <taxon>Pseudomonadati</taxon>
        <taxon>Bacteroidota</taxon>
        <taxon>Chitinophagia</taxon>
        <taxon>Chitinophagales</taxon>
        <taxon>Chitinophagaceae</taxon>
        <taxon>Sediminibacterium</taxon>
    </lineage>
</organism>